<dbReference type="PRINTS" id="PR00081">
    <property type="entry name" value="GDHRDH"/>
</dbReference>
<dbReference type="GO" id="GO:0016491">
    <property type="term" value="F:oxidoreductase activity"/>
    <property type="evidence" value="ECO:0007669"/>
    <property type="project" value="UniProtKB-KW"/>
</dbReference>
<proteinExistence type="predicted"/>
<dbReference type="HOGENOM" id="CLU_044999_1_0_1"/>
<evidence type="ECO:0000313" key="2">
    <source>
        <dbReference type="EMBL" id="CCM06864.1"/>
    </source>
</evidence>
<dbReference type="PANTHER" id="PTHR47534">
    <property type="entry name" value="YALI0E05731P"/>
    <property type="match status" value="1"/>
</dbReference>
<dbReference type="OrthoDB" id="2898509at2759"/>
<dbReference type="GeneID" id="24101764"/>
<accession>J4H5J8</accession>
<protein>
    <recommendedName>
        <fullName evidence="4">NAD(P)-binding protein</fullName>
    </recommendedName>
</protein>
<dbReference type="SUPFAM" id="SSF51735">
    <property type="entry name" value="NAD(P)-binding Rossmann-fold domains"/>
    <property type="match status" value="1"/>
</dbReference>
<keyword evidence="1" id="KW-0560">Oxidoreductase</keyword>
<dbReference type="InParanoid" id="J4H5J8"/>
<organism evidence="2 3">
    <name type="scientific">Fibroporia radiculosa</name>
    <dbReference type="NCBI Taxonomy" id="599839"/>
    <lineage>
        <taxon>Eukaryota</taxon>
        <taxon>Fungi</taxon>
        <taxon>Dikarya</taxon>
        <taxon>Basidiomycota</taxon>
        <taxon>Agaricomycotina</taxon>
        <taxon>Agaricomycetes</taxon>
        <taxon>Polyporales</taxon>
        <taxon>Fibroporiaceae</taxon>
        <taxon>Fibroporia</taxon>
    </lineage>
</organism>
<dbReference type="Gene3D" id="3.40.50.720">
    <property type="entry name" value="NAD(P)-binding Rossmann-like Domain"/>
    <property type="match status" value="1"/>
</dbReference>
<dbReference type="RefSeq" id="XP_012176885.1">
    <property type="nucleotide sequence ID" value="XM_012321495.1"/>
</dbReference>
<dbReference type="Proteomes" id="UP000006352">
    <property type="component" value="Unassembled WGS sequence"/>
</dbReference>
<dbReference type="InterPro" id="IPR052228">
    <property type="entry name" value="Sec_Metab_Biosynth_Oxidored"/>
</dbReference>
<name>J4H5J8_9APHY</name>
<dbReference type="Pfam" id="PF00106">
    <property type="entry name" value="adh_short"/>
    <property type="match status" value="1"/>
</dbReference>
<dbReference type="PANTHER" id="PTHR47534:SF3">
    <property type="entry name" value="ALCOHOL DEHYDROGENASE-LIKE C-TERMINAL DOMAIN-CONTAINING PROTEIN"/>
    <property type="match status" value="1"/>
</dbReference>
<dbReference type="InterPro" id="IPR002347">
    <property type="entry name" value="SDR_fam"/>
</dbReference>
<evidence type="ECO:0008006" key="4">
    <source>
        <dbReference type="Google" id="ProtNLM"/>
    </source>
</evidence>
<keyword evidence="3" id="KW-1185">Reference proteome</keyword>
<sequence length="296" mass="32312">MPSIAAARASNAKYSPSYVPVAIFVGGTSGIGRAIAQAFARYTQGNAHIILCGRNEAAASSIIASFPRPTAPEAKHEFVQCDATLMKNVAATTSALLNRLPKVNFVVLSSGVFSLKGRNETSEGIDRKLALSYYARWKFTSDLMSLLREAKDAGEDAKVMSILGPGNGGNIDLDDLGLKKNYGVLRTALTTPAYNDLMFEAFAERDPSISFVHVYPGAVRTPMLGTLMKIAFYPLTISPEDCAEHMLYALFNVEGGAHRRDNRGDDMGKKRYYGSEEARRRLWDHTVEEITRSATT</sequence>
<dbReference type="EMBL" id="HE797540">
    <property type="protein sequence ID" value="CCM06864.1"/>
    <property type="molecule type" value="Genomic_DNA"/>
</dbReference>
<evidence type="ECO:0000256" key="1">
    <source>
        <dbReference type="ARBA" id="ARBA00023002"/>
    </source>
</evidence>
<dbReference type="InterPro" id="IPR036291">
    <property type="entry name" value="NAD(P)-bd_dom_sf"/>
</dbReference>
<gene>
    <name evidence="2" type="ORF">FIBRA_09170</name>
</gene>
<evidence type="ECO:0000313" key="3">
    <source>
        <dbReference type="Proteomes" id="UP000006352"/>
    </source>
</evidence>
<reference evidence="2 3" key="1">
    <citation type="journal article" date="2012" name="Appl. Environ. Microbiol.">
        <title>Short-read sequencing for genomic analysis of the brown rot fungus Fibroporia radiculosa.</title>
        <authorList>
            <person name="Tang J.D."/>
            <person name="Perkins A.D."/>
            <person name="Sonstegard T.S."/>
            <person name="Schroeder S.G."/>
            <person name="Burgess S.C."/>
            <person name="Diehl S.V."/>
        </authorList>
    </citation>
    <scope>NUCLEOTIDE SEQUENCE [LARGE SCALE GENOMIC DNA]</scope>
    <source>
        <strain evidence="2 3">TFFH 294</strain>
    </source>
</reference>
<dbReference type="AlphaFoldDB" id="J4H5J8"/>
<dbReference type="STRING" id="599839.J4H5J8"/>